<reference evidence="3 4" key="1">
    <citation type="submission" date="2024-04" db="EMBL/GenBank/DDBJ databases">
        <title>genome sequences of Mucor flavus KT1a and Helicostylum pulchrum KT1b strains isolation_sourced from the surface of a dry-aged beef.</title>
        <authorList>
            <person name="Toyotome T."/>
            <person name="Hosono M."/>
            <person name="Torimaru M."/>
            <person name="Fukuda K."/>
            <person name="Mikami N."/>
        </authorList>
    </citation>
    <scope>NUCLEOTIDE SEQUENCE [LARGE SCALE GENOMIC DNA]</scope>
    <source>
        <strain evidence="3 4">KT1b</strain>
    </source>
</reference>
<organism evidence="3 4">
    <name type="scientific">Helicostylum pulchrum</name>
    <dbReference type="NCBI Taxonomy" id="562976"/>
    <lineage>
        <taxon>Eukaryota</taxon>
        <taxon>Fungi</taxon>
        <taxon>Fungi incertae sedis</taxon>
        <taxon>Mucoromycota</taxon>
        <taxon>Mucoromycotina</taxon>
        <taxon>Mucoromycetes</taxon>
        <taxon>Mucorales</taxon>
        <taxon>Mucorineae</taxon>
        <taxon>Mucoraceae</taxon>
        <taxon>Helicostylum</taxon>
    </lineage>
</organism>
<dbReference type="EMBL" id="BAABUJ010000015">
    <property type="protein sequence ID" value="GAA5800201.1"/>
    <property type="molecule type" value="Genomic_DNA"/>
</dbReference>
<feature type="region of interest" description="Disordered" evidence="1">
    <location>
        <begin position="584"/>
        <end position="627"/>
    </location>
</feature>
<dbReference type="Pfam" id="PF23305">
    <property type="entry name" value="DUF7082"/>
    <property type="match status" value="1"/>
</dbReference>
<feature type="region of interest" description="Disordered" evidence="1">
    <location>
        <begin position="271"/>
        <end position="320"/>
    </location>
</feature>
<feature type="compositionally biased region" description="Polar residues" evidence="1">
    <location>
        <begin position="611"/>
        <end position="625"/>
    </location>
</feature>
<dbReference type="PANTHER" id="PTHR39463:SF1">
    <property type="entry name" value="MEDUSA"/>
    <property type="match status" value="1"/>
</dbReference>
<dbReference type="PANTHER" id="PTHR39463">
    <property type="entry name" value="MEDUSA"/>
    <property type="match status" value="1"/>
</dbReference>
<feature type="compositionally biased region" description="Polar residues" evidence="1">
    <location>
        <begin position="271"/>
        <end position="305"/>
    </location>
</feature>
<dbReference type="InterPro" id="IPR055509">
    <property type="entry name" value="DUF7082"/>
</dbReference>
<evidence type="ECO:0000259" key="2">
    <source>
        <dbReference type="Pfam" id="PF23305"/>
    </source>
</evidence>
<name>A0ABP9XZQ8_9FUNG</name>
<feature type="region of interest" description="Disordered" evidence="1">
    <location>
        <begin position="139"/>
        <end position="175"/>
    </location>
</feature>
<proteinExistence type="predicted"/>
<evidence type="ECO:0000256" key="1">
    <source>
        <dbReference type="SAM" id="MobiDB-lite"/>
    </source>
</evidence>
<protein>
    <recommendedName>
        <fullName evidence="2">DUF7082 domain-containing protein</fullName>
    </recommendedName>
</protein>
<evidence type="ECO:0000313" key="3">
    <source>
        <dbReference type="EMBL" id="GAA5800201.1"/>
    </source>
</evidence>
<accession>A0ABP9XZQ8</accession>
<feature type="compositionally biased region" description="Low complexity" evidence="1">
    <location>
        <begin position="584"/>
        <end position="610"/>
    </location>
</feature>
<evidence type="ECO:0000313" key="4">
    <source>
        <dbReference type="Proteomes" id="UP001476247"/>
    </source>
</evidence>
<feature type="compositionally biased region" description="Low complexity" evidence="1">
    <location>
        <begin position="141"/>
        <end position="157"/>
    </location>
</feature>
<comment type="caution">
    <text evidence="3">The sequence shown here is derived from an EMBL/GenBank/DDBJ whole genome shotgun (WGS) entry which is preliminary data.</text>
</comment>
<feature type="domain" description="DUF7082" evidence="2">
    <location>
        <begin position="342"/>
        <end position="498"/>
    </location>
</feature>
<sequence>MDSSDLNDIPSVRLASGVEMQQRWPPSVQTEQHILQKNREAPRLIDMSPRSGNQGTIVTVVVQSLPHQVMPVKLAFNSLVVDTKQMQAQGITSLVAAVPPFHQTHSTTANVPISICILDKDSVTETWPVAEFAYEFETEDPTTTPTLTSASTNSSTERLPIDYPNNEKRNDITPNPYTTRESFYQQPINSYNTLNDPQIPQYSYQYSNINRRTYNDNKYVYPISNGGRAVGNISTQPINNTDFSGNANSVNLFNSDSAGFTGVLTGFNQNGPSPLHTSVSQQTAPLSYTQTSQPSNTSRTSSGPSLPQKPTPSPVYGCNKTTVHVPSTSVANYQPYPGLVSRANLKIMGDLDSMAKNWAPEEWDNRRRLVQFWREQNGVEIRCTFDPVSQGERISTNSGHIVVSCIYWAERNDCFITSVDCIHLLESLMDIRFSVEEKNRVRRNLEGFRPLTVSKCKAESADFFKLIMSFPNPKPRNIEKDVKVFPWKTLPYALKKIVTKYTASSYNGTGNHSQQRRTQIIKNAVDTPTDKAPTAGPITASYTSSPSITQTSVANQQDNMNSFYSQPNMYQPHQQQYNAYQSQANGQMPAPSMYQSSSSITPYSSTYTQSHPNQASSPVAVNTPSPELRYSYNNMTNHNNNASTTMTSSEPLNTPLATSTVSALNQNTPPSFIRRPSFDNQREYLVSFKAE</sequence>
<dbReference type="Proteomes" id="UP001476247">
    <property type="component" value="Unassembled WGS sequence"/>
</dbReference>
<keyword evidence="4" id="KW-1185">Reference proteome</keyword>
<feature type="region of interest" description="Disordered" evidence="1">
    <location>
        <begin position="527"/>
        <end position="546"/>
    </location>
</feature>
<gene>
    <name evidence="3" type="ORF">HPULCUR_005626</name>
</gene>